<keyword evidence="1" id="KW-0862">Zinc</keyword>
<name>A0ABU6TX65_9FABA</name>
<gene>
    <name evidence="4" type="ORF">PIB30_098541</name>
</gene>
<organism evidence="4 5">
    <name type="scientific">Stylosanthes scabra</name>
    <dbReference type="NCBI Taxonomy" id="79078"/>
    <lineage>
        <taxon>Eukaryota</taxon>
        <taxon>Viridiplantae</taxon>
        <taxon>Streptophyta</taxon>
        <taxon>Embryophyta</taxon>
        <taxon>Tracheophyta</taxon>
        <taxon>Spermatophyta</taxon>
        <taxon>Magnoliopsida</taxon>
        <taxon>eudicotyledons</taxon>
        <taxon>Gunneridae</taxon>
        <taxon>Pentapetalae</taxon>
        <taxon>rosids</taxon>
        <taxon>fabids</taxon>
        <taxon>Fabales</taxon>
        <taxon>Fabaceae</taxon>
        <taxon>Papilionoideae</taxon>
        <taxon>50 kb inversion clade</taxon>
        <taxon>dalbergioids sensu lato</taxon>
        <taxon>Dalbergieae</taxon>
        <taxon>Pterocarpus clade</taxon>
        <taxon>Stylosanthes</taxon>
    </lineage>
</organism>
<accession>A0ABU6TX65</accession>
<dbReference type="InterPro" id="IPR036875">
    <property type="entry name" value="Znf_CCHC_sf"/>
</dbReference>
<dbReference type="Pfam" id="PF00098">
    <property type="entry name" value="zf-CCHC"/>
    <property type="match status" value="1"/>
</dbReference>
<keyword evidence="5" id="KW-1185">Reference proteome</keyword>
<evidence type="ECO:0000313" key="4">
    <source>
        <dbReference type="EMBL" id="MED6153124.1"/>
    </source>
</evidence>
<feature type="region of interest" description="Disordered" evidence="2">
    <location>
        <begin position="1"/>
        <end position="67"/>
    </location>
</feature>
<keyword evidence="1" id="KW-0479">Metal-binding</keyword>
<comment type="caution">
    <text evidence="4">The sequence shown here is derived from an EMBL/GenBank/DDBJ whole genome shotgun (WGS) entry which is preliminary data.</text>
</comment>
<dbReference type="SUPFAM" id="SSF57756">
    <property type="entry name" value="Retrovirus zinc finger-like domains"/>
    <property type="match status" value="1"/>
</dbReference>
<dbReference type="InterPro" id="IPR001878">
    <property type="entry name" value="Znf_CCHC"/>
</dbReference>
<dbReference type="PROSITE" id="PS50158">
    <property type="entry name" value="ZF_CCHC"/>
    <property type="match status" value="1"/>
</dbReference>
<feature type="region of interest" description="Disordered" evidence="2">
    <location>
        <begin position="192"/>
        <end position="236"/>
    </location>
</feature>
<keyword evidence="1" id="KW-0863">Zinc-finger</keyword>
<evidence type="ECO:0000256" key="1">
    <source>
        <dbReference type="PROSITE-ProRule" id="PRU00047"/>
    </source>
</evidence>
<evidence type="ECO:0000259" key="3">
    <source>
        <dbReference type="PROSITE" id="PS50158"/>
    </source>
</evidence>
<dbReference type="Gene3D" id="4.10.60.10">
    <property type="entry name" value="Zinc finger, CCHC-type"/>
    <property type="match status" value="1"/>
</dbReference>
<evidence type="ECO:0000313" key="5">
    <source>
        <dbReference type="Proteomes" id="UP001341840"/>
    </source>
</evidence>
<sequence length="323" mass="35599">MSGRGRGNRRGVAASPASDGEQPDLSNDFAEIAVALRESAAAMRETNAARERERESHADGDGSTAGNRAVTLTEFMRLRPSQFSGTTNPSKTDDWFDEMERALRAQQGGLSLDEYVRKFEDLCRFSQICKGDPASFESWKCMKFEAGLRDEIQLQVSSSGTRNFPELVEQCQRVDECSRRLAIARNARSNMPSQNFSRRFAPQGRNFKSRRQPFRSFSQGGGGQNRPNACGNGGYRSGDAPRLMLGQSGRQCLKCKGYHGNEPCRAGGIACYNCGKPGHIARDCRVAPRGSGEFSQRQPPASRVYALTVDEAAFSKEPATERK</sequence>
<proteinExistence type="predicted"/>
<dbReference type="Proteomes" id="UP001341840">
    <property type="component" value="Unassembled WGS sequence"/>
</dbReference>
<feature type="domain" description="CCHC-type" evidence="3">
    <location>
        <begin position="271"/>
        <end position="285"/>
    </location>
</feature>
<dbReference type="EMBL" id="JASCZI010093154">
    <property type="protein sequence ID" value="MED6153124.1"/>
    <property type="molecule type" value="Genomic_DNA"/>
</dbReference>
<feature type="compositionally biased region" description="Basic and acidic residues" evidence="2">
    <location>
        <begin position="47"/>
        <end position="60"/>
    </location>
</feature>
<evidence type="ECO:0000256" key="2">
    <source>
        <dbReference type="SAM" id="MobiDB-lite"/>
    </source>
</evidence>
<dbReference type="SMART" id="SM00343">
    <property type="entry name" value="ZnF_C2HC"/>
    <property type="match status" value="1"/>
</dbReference>
<reference evidence="4 5" key="1">
    <citation type="journal article" date="2023" name="Plants (Basel)">
        <title>Bridging the Gap: Combining Genomics and Transcriptomics Approaches to Understand Stylosanthes scabra, an Orphan Legume from the Brazilian Caatinga.</title>
        <authorList>
            <person name="Ferreira-Neto J.R.C."/>
            <person name="da Silva M.D."/>
            <person name="Binneck E."/>
            <person name="de Melo N.F."/>
            <person name="da Silva R.H."/>
            <person name="de Melo A.L.T.M."/>
            <person name="Pandolfi V."/>
            <person name="Bustamante F.O."/>
            <person name="Brasileiro-Vidal A.C."/>
            <person name="Benko-Iseppon A.M."/>
        </authorList>
    </citation>
    <scope>NUCLEOTIDE SEQUENCE [LARGE SCALE GENOMIC DNA]</scope>
    <source>
        <tissue evidence="4">Leaves</tissue>
    </source>
</reference>
<protein>
    <recommendedName>
        <fullName evidence="3">CCHC-type domain-containing protein</fullName>
    </recommendedName>
</protein>